<feature type="region of interest" description="Disordered" evidence="1">
    <location>
        <begin position="420"/>
        <end position="441"/>
    </location>
</feature>
<dbReference type="EMBL" id="JBFRUW010000016">
    <property type="protein sequence ID" value="MFA0567794.1"/>
    <property type="molecule type" value="Genomic_DNA"/>
</dbReference>
<gene>
    <name evidence="3" type="ORF">AB4566_05870</name>
</gene>
<feature type="domain" description="Helicase ATP-binding" evidence="2">
    <location>
        <begin position="2"/>
        <end position="175"/>
    </location>
</feature>
<dbReference type="InterPro" id="IPR014001">
    <property type="entry name" value="Helicase_ATP-bd"/>
</dbReference>
<dbReference type="Proteomes" id="UP001570417">
    <property type="component" value="Unassembled WGS sequence"/>
</dbReference>
<dbReference type="InterPro" id="IPR027417">
    <property type="entry name" value="P-loop_NTPase"/>
</dbReference>
<evidence type="ECO:0000313" key="4">
    <source>
        <dbReference type="Proteomes" id="UP001570417"/>
    </source>
</evidence>
<keyword evidence="3" id="KW-0378">Hydrolase</keyword>
<dbReference type="SUPFAM" id="SSF52540">
    <property type="entry name" value="P-loop containing nucleoside triphosphate hydrolases"/>
    <property type="match status" value="1"/>
</dbReference>
<keyword evidence="3" id="KW-0347">Helicase</keyword>
<comment type="caution">
    <text evidence="3">The sequence shown here is derived from an EMBL/GenBank/DDBJ whole genome shotgun (WGS) entry which is preliminary data.</text>
</comment>
<dbReference type="InterPro" id="IPR050742">
    <property type="entry name" value="Helicase_Restrict-Modif_Enz"/>
</dbReference>
<organism evidence="3 4">
    <name type="scientific">Vibrio gallaecicus</name>
    <dbReference type="NCBI Taxonomy" id="552386"/>
    <lineage>
        <taxon>Bacteria</taxon>
        <taxon>Pseudomonadati</taxon>
        <taxon>Pseudomonadota</taxon>
        <taxon>Gammaproteobacteria</taxon>
        <taxon>Vibrionales</taxon>
        <taxon>Vibrionaceae</taxon>
        <taxon>Vibrio</taxon>
    </lineage>
</organism>
<protein>
    <submittedName>
        <fullName evidence="3">DEAD/DEAH box helicase</fullName>
        <ecNumber evidence="3">3.6.4.-</ecNumber>
    </submittedName>
</protein>
<evidence type="ECO:0000313" key="3">
    <source>
        <dbReference type="EMBL" id="MFA0567794.1"/>
    </source>
</evidence>
<proteinExistence type="predicted"/>
<sequence>MLRAWQQQCIDSAFDSFNNHKHHFLAQATPGAGKTFMAANLAKRMFDNQMIDFVICFSPSKTVSKSIAACFSAELNCPFDGKLGTLGSSITYQSLRYLGEHFWETLSRYRVLCIFDEIHHCAGDNETNTNSWGRHILCEVQKASTYTLALTGTPWRSNLTPVVLSSYTDPEGEIICDYQYSLAQAVKDGVCRRPTIALVDCEHSTIKANNHVESFNSLHELVTDGDINYSAILHNDSALIHILETAVSRLKQIRTESPSAGGLIVASSISHAKKIASLLETTFNQTTTTVTYKEDGSHARIEHFKSRNTEWIISVGMVSEGTDIPRLQVCCHLSNIKTELYFRQILGRILRTTSSRNQEAWLYTFAAPKLIQFAEEIEHDIPNSCLFLREESETLSTHTNLSSFSSESPVAVQTSNQISIDFSDDTNSTPPFNSNSTPTNEELSLKDFNQRVIEAFHYDRQSNV</sequence>
<keyword evidence="3" id="KW-0547">Nucleotide-binding</keyword>
<dbReference type="RefSeq" id="WP_372265307.1">
    <property type="nucleotide sequence ID" value="NZ_JBFRUW010000016.1"/>
</dbReference>
<name>A0ABV4N8S0_9VIBR</name>
<keyword evidence="4" id="KW-1185">Reference proteome</keyword>
<dbReference type="PANTHER" id="PTHR47396">
    <property type="entry name" value="TYPE I RESTRICTION ENZYME ECOKI R PROTEIN"/>
    <property type="match status" value="1"/>
</dbReference>
<dbReference type="GO" id="GO:0016787">
    <property type="term" value="F:hydrolase activity"/>
    <property type="evidence" value="ECO:0007669"/>
    <property type="project" value="UniProtKB-KW"/>
</dbReference>
<keyword evidence="3" id="KW-0067">ATP-binding</keyword>
<dbReference type="EC" id="3.6.4.-" evidence="3"/>
<dbReference type="InterPro" id="IPR006935">
    <property type="entry name" value="Helicase/UvrB_N"/>
</dbReference>
<reference evidence="3 4" key="1">
    <citation type="journal article" date="2024" name="ISME J.">
        <title>Tailless and filamentous prophages are predominant in marine Vibrio.</title>
        <authorList>
            <person name="Steensen K."/>
            <person name="Seneca J."/>
            <person name="Bartlau N."/>
            <person name="Yu X.A."/>
            <person name="Hussain F.A."/>
            <person name="Polz M.F."/>
        </authorList>
    </citation>
    <scope>NUCLEOTIDE SEQUENCE [LARGE SCALE GENOMIC DNA]</scope>
    <source>
        <strain evidence="3 4">10N.222.51.A1</strain>
    </source>
</reference>
<dbReference type="GO" id="GO:0004386">
    <property type="term" value="F:helicase activity"/>
    <property type="evidence" value="ECO:0007669"/>
    <property type="project" value="UniProtKB-KW"/>
</dbReference>
<accession>A0ABV4N8S0</accession>
<evidence type="ECO:0000259" key="2">
    <source>
        <dbReference type="SMART" id="SM00487"/>
    </source>
</evidence>
<dbReference type="Pfam" id="PF04851">
    <property type="entry name" value="ResIII"/>
    <property type="match status" value="1"/>
</dbReference>
<dbReference type="Gene3D" id="3.40.50.300">
    <property type="entry name" value="P-loop containing nucleotide triphosphate hydrolases"/>
    <property type="match status" value="2"/>
</dbReference>
<dbReference type="PANTHER" id="PTHR47396:SF1">
    <property type="entry name" value="ATP-DEPENDENT HELICASE IRC3-RELATED"/>
    <property type="match status" value="1"/>
</dbReference>
<evidence type="ECO:0000256" key="1">
    <source>
        <dbReference type="SAM" id="MobiDB-lite"/>
    </source>
</evidence>
<dbReference type="SMART" id="SM00487">
    <property type="entry name" value="DEXDc"/>
    <property type="match status" value="1"/>
</dbReference>